<proteinExistence type="predicted"/>
<dbReference type="InterPro" id="IPR001647">
    <property type="entry name" value="HTH_TetR"/>
</dbReference>
<protein>
    <submittedName>
        <fullName evidence="4">Transcriptional regulator, TetR family</fullName>
    </submittedName>
</protein>
<keyword evidence="5" id="KW-1185">Reference proteome</keyword>
<feature type="domain" description="HTH tetR-type" evidence="3">
    <location>
        <begin position="15"/>
        <end position="75"/>
    </location>
</feature>
<evidence type="ECO:0000313" key="5">
    <source>
        <dbReference type="Proteomes" id="UP000184038"/>
    </source>
</evidence>
<dbReference type="Pfam" id="PF14278">
    <property type="entry name" value="TetR_C_8"/>
    <property type="match status" value="1"/>
</dbReference>
<dbReference type="STRING" id="1120996.SAMN02746066_03846"/>
<dbReference type="InterPro" id="IPR009057">
    <property type="entry name" value="Homeodomain-like_sf"/>
</dbReference>
<dbReference type="Gene3D" id="1.10.357.10">
    <property type="entry name" value="Tetracycline Repressor, domain 2"/>
    <property type="match status" value="1"/>
</dbReference>
<accession>A0A1M7MIK6</accession>
<keyword evidence="1 2" id="KW-0238">DNA-binding</keyword>
<feature type="DNA-binding region" description="H-T-H motif" evidence="2">
    <location>
        <begin position="38"/>
        <end position="57"/>
    </location>
</feature>
<dbReference type="InterPro" id="IPR050624">
    <property type="entry name" value="HTH-type_Tx_Regulator"/>
</dbReference>
<evidence type="ECO:0000259" key="3">
    <source>
        <dbReference type="PROSITE" id="PS50977"/>
    </source>
</evidence>
<dbReference type="Proteomes" id="UP000184038">
    <property type="component" value="Unassembled WGS sequence"/>
</dbReference>
<dbReference type="EMBL" id="FRCP01000021">
    <property type="protein sequence ID" value="SHM90718.1"/>
    <property type="molecule type" value="Genomic_DNA"/>
</dbReference>
<reference evidence="4 5" key="1">
    <citation type="submission" date="2016-11" db="EMBL/GenBank/DDBJ databases">
        <authorList>
            <person name="Jaros S."/>
            <person name="Januszkiewicz K."/>
            <person name="Wedrychowicz H."/>
        </authorList>
    </citation>
    <scope>NUCLEOTIDE SEQUENCE [LARGE SCALE GENOMIC DNA]</scope>
    <source>
        <strain evidence="4 5">DSM 15930</strain>
    </source>
</reference>
<dbReference type="SUPFAM" id="SSF46689">
    <property type="entry name" value="Homeodomain-like"/>
    <property type="match status" value="1"/>
</dbReference>
<dbReference type="GO" id="GO:0003677">
    <property type="term" value="F:DNA binding"/>
    <property type="evidence" value="ECO:0007669"/>
    <property type="project" value="UniProtKB-UniRule"/>
</dbReference>
<dbReference type="PANTHER" id="PTHR43479:SF11">
    <property type="entry name" value="ACREF_ENVCD OPERON REPRESSOR-RELATED"/>
    <property type="match status" value="1"/>
</dbReference>
<dbReference type="AlphaFoldDB" id="A0A1M7MIK6"/>
<dbReference type="PROSITE" id="PS50977">
    <property type="entry name" value="HTH_TETR_2"/>
    <property type="match status" value="1"/>
</dbReference>
<evidence type="ECO:0000256" key="1">
    <source>
        <dbReference type="ARBA" id="ARBA00023125"/>
    </source>
</evidence>
<name>A0A1M7MIK6_9FIRM</name>
<dbReference type="OrthoDB" id="9810250at2"/>
<sequence length="183" mass="21444">MRVSEGGANLTTRNQCVRLCIARSLLKLMEDKPFEKITITEVVNNANVSRMTFYKYYKSKLEVLSDYMYEIVNDYMEETKTRTDIGEFHDYKHICHCFTFFKQYSSFLLTLIHSNMHAVIMNALNNYMDTYVLQASEFSRYELYYYAGALCNTYLKWIESGMQETPDEIATMVKFAAGSKEGR</sequence>
<dbReference type="InterPro" id="IPR039532">
    <property type="entry name" value="TetR_C_Firmicutes"/>
</dbReference>
<dbReference type="Pfam" id="PF00440">
    <property type="entry name" value="TetR_N"/>
    <property type="match status" value="1"/>
</dbReference>
<evidence type="ECO:0000256" key="2">
    <source>
        <dbReference type="PROSITE-ProRule" id="PRU00335"/>
    </source>
</evidence>
<organism evidence="4 5">
    <name type="scientific">Anaerosporobacter mobilis DSM 15930</name>
    <dbReference type="NCBI Taxonomy" id="1120996"/>
    <lineage>
        <taxon>Bacteria</taxon>
        <taxon>Bacillati</taxon>
        <taxon>Bacillota</taxon>
        <taxon>Clostridia</taxon>
        <taxon>Lachnospirales</taxon>
        <taxon>Lachnospiraceae</taxon>
        <taxon>Anaerosporobacter</taxon>
    </lineage>
</organism>
<gene>
    <name evidence="4" type="ORF">SAMN02746066_03846</name>
</gene>
<evidence type="ECO:0000313" key="4">
    <source>
        <dbReference type="EMBL" id="SHM90718.1"/>
    </source>
</evidence>
<dbReference type="PANTHER" id="PTHR43479">
    <property type="entry name" value="ACREF/ENVCD OPERON REPRESSOR-RELATED"/>
    <property type="match status" value="1"/>
</dbReference>
<dbReference type="RefSeq" id="WP_073290369.1">
    <property type="nucleotide sequence ID" value="NZ_FRCP01000021.1"/>
</dbReference>